<sequence length="330" mass="37601">MELIELYIQEVTRRLPEKNREDIALELQSTIEDMLPEDYNEQDVKEILIKLGDPVTLASGYRDRPMHLIGPRYYDVYVSLLKMILPIAAVISLISLIGDSTFANIGDKTVMEVILRIIGKGIAGIISTAIQVFFWLTLLFALLERTDTSKDHMPLTKGFKRWTPDDLKQIPNISKKKAIPKVEIFGSLLGIAVFAALYFNASSLLGVYETGKDGLHFVTPSFNQEVLNSYWPLIFSIIILGVCLAIYKLLAGQWTKKLAWLHTCYQLLTTITLIIIISNPQLLTNEFIIYMTKLFPIDEWEGRIYWGIILISIFFAVFDSIQGFRKGKTR</sequence>
<dbReference type="AlphaFoldDB" id="A0A109MZ29"/>
<reference evidence="2 3" key="1">
    <citation type="submission" date="2015-11" db="EMBL/GenBank/DDBJ databases">
        <title>Genome Sequence of Bacillus simplex strain VanAntwerpen2.</title>
        <authorList>
            <person name="Couger M.B."/>
        </authorList>
    </citation>
    <scope>NUCLEOTIDE SEQUENCE [LARGE SCALE GENOMIC DNA]</scope>
    <source>
        <strain evidence="2 3">VanAntwerpen02</strain>
    </source>
</reference>
<dbReference type="RefSeq" id="WP_061141917.1">
    <property type="nucleotide sequence ID" value="NZ_LNNH01000016.1"/>
</dbReference>
<feature type="transmembrane region" description="Helical" evidence="1">
    <location>
        <begin position="303"/>
        <end position="321"/>
    </location>
</feature>
<evidence type="ECO:0000313" key="2">
    <source>
        <dbReference type="EMBL" id="KWW20486.1"/>
    </source>
</evidence>
<feature type="transmembrane region" description="Helical" evidence="1">
    <location>
        <begin position="228"/>
        <end position="247"/>
    </location>
</feature>
<comment type="caution">
    <text evidence="2">The sequence shown here is derived from an EMBL/GenBank/DDBJ whole genome shotgun (WGS) entry which is preliminary data.</text>
</comment>
<dbReference type="Pfam" id="PF22564">
    <property type="entry name" value="HAAS"/>
    <property type="match status" value="1"/>
</dbReference>
<dbReference type="EMBL" id="LNNH01000016">
    <property type="protein sequence ID" value="KWW20486.1"/>
    <property type="molecule type" value="Genomic_DNA"/>
</dbReference>
<evidence type="ECO:0000256" key="1">
    <source>
        <dbReference type="SAM" id="Phobius"/>
    </source>
</evidence>
<organism evidence="2 3">
    <name type="scientific">Peribacillus simplex</name>
    <dbReference type="NCBI Taxonomy" id="1478"/>
    <lineage>
        <taxon>Bacteria</taxon>
        <taxon>Bacillati</taxon>
        <taxon>Bacillota</taxon>
        <taxon>Bacilli</taxon>
        <taxon>Bacillales</taxon>
        <taxon>Bacillaceae</taxon>
        <taxon>Peribacillus</taxon>
    </lineage>
</organism>
<feature type="transmembrane region" description="Helical" evidence="1">
    <location>
        <begin position="259"/>
        <end position="283"/>
    </location>
</feature>
<keyword evidence="3" id="KW-1185">Reference proteome</keyword>
<evidence type="ECO:0000313" key="3">
    <source>
        <dbReference type="Proteomes" id="UP000064189"/>
    </source>
</evidence>
<keyword evidence="1" id="KW-1133">Transmembrane helix</keyword>
<accession>A0A109MZ29</accession>
<dbReference type="Proteomes" id="UP000064189">
    <property type="component" value="Unassembled WGS sequence"/>
</dbReference>
<feature type="transmembrane region" description="Helical" evidence="1">
    <location>
        <begin position="184"/>
        <end position="208"/>
    </location>
</feature>
<name>A0A109MZ29_9BACI</name>
<feature type="transmembrane region" description="Helical" evidence="1">
    <location>
        <begin position="117"/>
        <end position="143"/>
    </location>
</feature>
<keyword evidence="1" id="KW-0472">Membrane</keyword>
<keyword evidence="1" id="KW-0812">Transmembrane</keyword>
<proteinExistence type="predicted"/>
<gene>
    <name evidence="2" type="ORF">AS888_18140</name>
</gene>
<feature type="transmembrane region" description="Helical" evidence="1">
    <location>
        <begin position="74"/>
        <end position="97"/>
    </location>
</feature>
<protein>
    <submittedName>
        <fullName evidence="2">Uncharacterized protein</fullName>
    </submittedName>
</protein>